<accession>A0A1S1HF51</accession>
<gene>
    <name evidence="2" type="ORF">BHE75_02121</name>
</gene>
<proteinExistence type="predicted"/>
<dbReference type="EMBL" id="MIPT01000001">
    <property type="protein sequence ID" value="OHT20126.1"/>
    <property type="molecule type" value="Genomic_DNA"/>
</dbReference>
<protein>
    <recommendedName>
        <fullName evidence="4">Virginiamycin B lyase</fullName>
    </recommendedName>
</protein>
<name>A0A1S1HF51_9SPHN</name>
<keyword evidence="3" id="KW-1185">Reference proteome</keyword>
<evidence type="ECO:0000256" key="1">
    <source>
        <dbReference type="SAM" id="SignalP"/>
    </source>
</evidence>
<organism evidence="2 3">
    <name type="scientific">Edaphosphingomonas haloaromaticamans</name>
    <dbReference type="NCBI Taxonomy" id="653954"/>
    <lineage>
        <taxon>Bacteria</taxon>
        <taxon>Pseudomonadati</taxon>
        <taxon>Pseudomonadota</taxon>
        <taxon>Alphaproteobacteria</taxon>
        <taxon>Sphingomonadales</taxon>
        <taxon>Rhizorhabdaceae</taxon>
        <taxon>Edaphosphingomonas</taxon>
    </lineage>
</organism>
<evidence type="ECO:0000313" key="2">
    <source>
        <dbReference type="EMBL" id="OHT20126.1"/>
    </source>
</evidence>
<reference evidence="2 3" key="1">
    <citation type="submission" date="2016-09" db="EMBL/GenBank/DDBJ databases">
        <title>Metabolic pathway, cell adaptation mechanisms and a novel monoxygenase revealed through proteogenomic-transcription analysis of a Sphingomonas haloaromaticamans strain degrading the fungicide ortho-phenylphenol.</title>
        <authorList>
            <person name="Perruchon C."/>
            <person name="Papadopoulou E.S."/>
            <person name="Rousidou C."/>
            <person name="Vasileiadis S."/>
            <person name="Tanou G."/>
            <person name="Amoutzias G."/>
            <person name="Molassiotis A."/>
            <person name="Karpouzas D.G."/>
        </authorList>
    </citation>
    <scope>NUCLEOTIDE SEQUENCE [LARGE SCALE GENOMIC DNA]</scope>
    <source>
        <strain evidence="2 3">P3</strain>
    </source>
</reference>
<dbReference type="InterPro" id="IPR015943">
    <property type="entry name" value="WD40/YVTN_repeat-like_dom_sf"/>
</dbReference>
<dbReference type="AlphaFoldDB" id="A0A1S1HF51"/>
<dbReference type="Gene3D" id="2.130.10.10">
    <property type="entry name" value="YVTN repeat-like/Quinoprotein amine dehydrogenase"/>
    <property type="match status" value="1"/>
</dbReference>
<dbReference type="RefSeq" id="WP_070933818.1">
    <property type="nucleotide sequence ID" value="NZ_MIPT01000001.1"/>
</dbReference>
<evidence type="ECO:0000313" key="3">
    <source>
        <dbReference type="Proteomes" id="UP000179467"/>
    </source>
</evidence>
<sequence length="403" mass="42605">MRRLIRPALLLSGIACLAAAPPVPAPWPASPAATADPAHFPESAMVLRAAIGEAIERDDGDAVVAGVERLAAMGGTLSLASRARIAPFLAPGEEEALSEKFDDNADIIARSVLETEVPAEHRIVEGIAWDAATRRLFAGTVIDGRLLVREGRSWRTVPLDGPVGGLFGMAVDGPRRILWLTSGLAEQVAEPQRAFRGLIAVDLDRLAVVRRVPLAGAGSPGDLAIGADGSVYVSNGETGAIHVCRPGCTALVDLLPAGRFRNPQGLALSRDGKRLYIADYGYGIALLDLASGALTRLAAATPAMLDGIDGLVAYRDALIAIQNGSIPRRIIRLRLDRKGREVRAVDVLERANPDWGEPTLGAIADKRLIFVADGQWERFSARGAAIGREPPRATAIRALPLAN</sequence>
<comment type="caution">
    <text evidence="2">The sequence shown here is derived from an EMBL/GenBank/DDBJ whole genome shotgun (WGS) entry which is preliminary data.</text>
</comment>
<evidence type="ECO:0008006" key="4">
    <source>
        <dbReference type="Google" id="ProtNLM"/>
    </source>
</evidence>
<dbReference type="OrthoDB" id="8584394at2"/>
<feature type="chain" id="PRO_5010247467" description="Virginiamycin B lyase" evidence="1">
    <location>
        <begin position="26"/>
        <end position="403"/>
    </location>
</feature>
<keyword evidence="1" id="KW-0732">Signal</keyword>
<feature type="signal peptide" evidence="1">
    <location>
        <begin position="1"/>
        <end position="25"/>
    </location>
</feature>
<dbReference type="SUPFAM" id="SSF63829">
    <property type="entry name" value="Calcium-dependent phosphotriesterase"/>
    <property type="match status" value="1"/>
</dbReference>
<dbReference type="Proteomes" id="UP000179467">
    <property type="component" value="Unassembled WGS sequence"/>
</dbReference>